<accession>A0A7R9L475</accession>
<dbReference type="AlphaFoldDB" id="A0A7R9L475"/>
<evidence type="ECO:0000256" key="4">
    <source>
        <dbReference type="ARBA" id="ARBA00022989"/>
    </source>
</evidence>
<dbReference type="Pfam" id="PF04819">
    <property type="entry name" value="DUF716"/>
    <property type="match status" value="1"/>
</dbReference>
<keyword evidence="4 6" id="KW-1133">Transmembrane helix</keyword>
<dbReference type="PRINTS" id="PR02072">
    <property type="entry name" value="4JOINTEDBOX1"/>
</dbReference>
<evidence type="ECO:0000256" key="1">
    <source>
        <dbReference type="ARBA" id="ARBA00004141"/>
    </source>
</evidence>
<dbReference type="GO" id="GO:0007267">
    <property type="term" value="P:cell-cell signaling"/>
    <property type="evidence" value="ECO:0007669"/>
    <property type="project" value="TreeGrafter"/>
</dbReference>
<evidence type="ECO:0000256" key="6">
    <source>
        <dbReference type="SAM" id="Phobius"/>
    </source>
</evidence>
<evidence type="ECO:0000313" key="8">
    <source>
        <dbReference type="Proteomes" id="UP000759131"/>
    </source>
</evidence>
<comment type="similarity">
    <text evidence="2">Belongs to the TMEM45 family.</text>
</comment>
<dbReference type="PANTHER" id="PTHR13147:SF5">
    <property type="entry name" value="FOUR-JOINTED BOX PROTEIN 1"/>
    <property type="match status" value="1"/>
</dbReference>
<evidence type="ECO:0000256" key="3">
    <source>
        <dbReference type="ARBA" id="ARBA00022692"/>
    </source>
</evidence>
<evidence type="ECO:0000313" key="7">
    <source>
        <dbReference type="EMBL" id="CAD7634590.1"/>
    </source>
</evidence>
<dbReference type="EMBL" id="OC869502">
    <property type="protein sequence ID" value="CAD7634590.1"/>
    <property type="molecule type" value="Genomic_DNA"/>
</dbReference>
<keyword evidence="8" id="KW-1185">Reference proteome</keyword>
<dbReference type="PANTHER" id="PTHR13147">
    <property type="entry name" value="FOUR-JOINTED BOX PROTEIN 1"/>
    <property type="match status" value="1"/>
</dbReference>
<feature type="non-terminal residue" evidence="7">
    <location>
        <position position="1"/>
    </location>
</feature>
<keyword evidence="5 6" id="KW-0472">Membrane</keyword>
<dbReference type="OrthoDB" id="10055077at2759"/>
<keyword evidence="3 6" id="KW-0812">Transmembrane</keyword>
<dbReference type="EMBL" id="CAJPIZ010014927">
    <property type="protein sequence ID" value="CAG2115020.1"/>
    <property type="molecule type" value="Genomic_DNA"/>
</dbReference>
<proteinExistence type="inferred from homology"/>
<organism evidence="7">
    <name type="scientific">Medioppia subpectinata</name>
    <dbReference type="NCBI Taxonomy" id="1979941"/>
    <lineage>
        <taxon>Eukaryota</taxon>
        <taxon>Metazoa</taxon>
        <taxon>Ecdysozoa</taxon>
        <taxon>Arthropoda</taxon>
        <taxon>Chelicerata</taxon>
        <taxon>Arachnida</taxon>
        <taxon>Acari</taxon>
        <taxon>Acariformes</taxon>
        <taxon>Sarcoptiformes</taxon>
        <taxon>Oribatida</taxon>
        <taxon>Brachypylina</taxon>
        <taxon>Oppioidea</taxon>
        <taxon>Oppiidae</taxon>
        <taxon>Medioppia</taxon>
    </lineage>
</organism>
<evidence type="ECO:0000256" key="5">
    <source>
        <dbReference type="ARBA" id="ARBA00023136"/>
    </source>
</evidence>
<gene>
    <name evidence="7" type="ORF">OSB1V03_LOCUS14986</name>
</gene>
<name>A0A7R9L475_9ACAR</name>
<dbReference type="GO" id="GO:0016020">
    <property type="term" value="C:membrane"/>
    <property type="evidence" value="ECO:0007669"/>
    <property type="project" value="UniProtKB-SubCell"/>
</dbReference>
<dbReference type="Proteomes" id="UP000759131">
    <property type="component" value="Unassembled WGS sequence"/>
</dbReference>
<protein>
    <submittedName>
        <fullName evidence="7">Uncharacterized protein</fullName>
    </submittedName>
</protein>
<feature type="transmembrane region" description="Helical" evidence="6">
    <location>
        <begin position="30"/>
        <end position="49"/>
    </location>
</feature>
<sequence length="393" mass="44761">MSLLMAAMVEALLFTFHLHGRTPIDVHVHTLLIVSVIASVVSVAIECKYRDHMLSAFSRALCALIQGFWFCSVGFILYPPFSSGPPEESHSKQMLLTTQQKKLLSKSEGIYWSKQLESVTPFGFSAIDDNRFAQLINTSDVIEMVDGCGRQQNRLITLSAGQKSCVRYRPNVDQIQGEIFSFYLARVLGISNVAPTTADVVSAPKAHPLDTQWKRVSKQIQSSRWADAKPIVLTQYVSDLVPAYIPHQLSSANRRLHPVAEDIGALNVTQLTELVQWSDLIVFDYLTANLDRFVNNMVNEKWNREMMTNPVHNLLKVRSSGLLVFIDNESGLLHGYRLLDKYERQHWSVLRALCIFRETTAKRQNVLDEKAYRSLPFLPTHNWQILYDRIDRP</sequence>
<evidence type="ECO:0000256" key="2">
    <source>
        <dbReference type="ARBA" id="ARBA00006948"/>
    </source>
</evidence>
<dbReference type="InterPro" id="IPR006904">
    <property type="entry name" value="DUF716"/>
</dbReference>
<feature type="transmembrane region" description="Helical" evidence="6">
    <location>
        <begin position="61"/>
        <end position="81"/>
    </location>
</feature>
<comment type="subcellular location">
    <subcellularLocation>
        <location evidence="1">Membrane</location>
        <topology evidence="1">Multi-pass membrane protein</topology>
    </subcellularLocation>
</comment>
<dbReference type="InterPro" id="IPR024868">
    <property type="entry name" value="FJX1/FJ"/>
</dbReference>
<dbReference type="GO" id="GO:0005615">
    <property type="term" value="C:extracellular space"/>
    <property type="evidence" value="ECO:0007669"/>
    <property type="project" value="TreeGrafter"/>
</dbReference>
<reference evidence="7" key="1">
    <citation type="submission" date="2020-11" db="EMBL/GenBank/DDBJ databases">
        <authorList>
            <person name="Tran Van P."/>
        </authorList>
    </citation>
    <scope>NUCLEOTIDE SEQUENCE</scope>
</reference>